<feature type="compositionally biased region" description="Basic and acidic residues" evidence="1">
    <location>
        <begin position="348"/>
        <end position="362"/>
    </location>
</feature>
<name>A0AAN6GNW6_9BASI</name>
<feature type="compositionally biased region" description="Polar residues" evidence="1">
    <location>
        <begin position="255"/>
        <end position="275"/>
    </location>
</feature>
<feature type="compositionally biased region" description="Basic and acidic residues" evidence="1">
    <location>
        <begin position="289"/>
        <end position="298"/>
    </location>
</feature>
<evidence type="ECO:0000313" key="3">
    <source>
        <dbReference type="Proteomes" id="UP001176517"/>
    </source>
</evidence>
<protein>
    <recommendedName>
        <fullName evidence="4">rRNA-processing protein FYV7</fullName>
    </recommendedName>
</protein>
<feature type="compositionally biased region" description="Basic and acidic residues" evidence="1">
    <location>
        <begin position="219"/>
        <end position="235"/>
    </location>
</feature>
<dbReference type="Proteomes" id="UP001176517">
    <property type="component" value="Unassembled WGS sequence"/>
</dbReference>
<organism evidence="2 3">
    <name type="scientific">Tilletia horrida</name>
    <dbReference type="NCBI Taxonomy" id="155126"/>
    <lineage>
        <taxon>Eukaryota</taxon>
        <taxon>Fungi</taxon>
        <taxon>Dikarya</taxon>
        <taxon>Basidiomycota</taxon>
        <taxon>Ustilaginomycotina</taxon>
        <taxon>Exobasidiomycetes</taxon>
        <taxon>Tilletiales</taxon>
        <taxon>Tilletiaceae</taxon>
        <taxon>Tilletia</taxon>
    </lineage>
</organism>
<dbReference type="PANTHER" id="PTHR41805">
    <property type="entry name" value="EXPRESSED PROTEIN"/>
    <property type="match status" value="1"/>
</dbReference>
<feature type="compositionally biased region" description="Acidic residues" evidence="1">
    <location>
        <begin position="165"/>
        <end position="184"/>
    </location>
</feature>
<feature type="region of interest" description="Disordered" evidence="1">
    <location>
        <begin position="77"/>
        <end position="322"/>
    </location>
</feature>
<evidence type="ECO:0008006" key="4">
    <source>
        <dbReference type="Google" id="ProtNLM"/>
    </source>
</evidence>
<comment type="caution">
    <text evidence="2">The sequence shown here is derived from an EMBL/GenBank/DDBJ whole genome shotgun (WGS) entry which is preliminary data.</text>
</comment>
<accession>A0AAN6GNW6</accession>
<reference evidence="2" key="1">
    <citation type="journal article" date="2023" name="PhytoFront">
        <title>Draft Genome Resources of Seven Strains of Tilletia horrida, Causal Agent of Kernel Smut of Rice.</title>
        <authorList>
            <person name="Khanal S."/>
            <person name="Antony Babu S."/>
            <person name="Zhou X.G."/>
        </authorList>
    </citation>
    <scope>NUCLEOTIDE SEQUENCE</scope>
    <source>
        <strain evidence="2">TX6</strain>
    </source>
</reference>
<dbReference type="PANTHER" id="PTHR41805:SF1">
    <property type="entry name" value="RRNA-PROCESSING PROTEIN FYV7"/>
    <property type="match status" value="1"/>
</dbReference>
<feature type="region of interest" description="Disordered" evidence="1">
    <location>
        <begin position="1"/>
        <end position="64"/>
    </location>
</feature>
<gene>
    <name evidence="2" type="ORF">OC846_005241</name>
</gene>
<dbReference type="EMBL" id="JAPDMZ010000191">
    <property type="protein sequence ID" value="KAK0546474.1"/>
    <property type="molecule type" value="Genomic_DNA"/>
</dbReference>
<evidence type="ECO:0000313" key="2">
    <source>
        <dbReference type="EMBL" id="KAK0546474.1"/>
    </source>
</evidence>
<evidence type="ECO:0000256" key="1">
    <source>
        <dbReference type="SAM" id="MobiDB-lite"/>
    </source>
</evidence>
<sequence length="362" mass="39439">MVSEKQLKKRKLVAHATATGLPGRVQHQASTSSSSSSRGRGRGRGGFRVGPTHAPAGSYLGKAKKIKEELIRNAKTKKAYYQTLKREGLPVPERPASKKGRKSGDEEGGAGSDPFFADENEDGPSADEIDFSDEDDDEDDEEEEEEEAAAGPSHGRLESTGAGQEGEDDDDEGEEDAEDGETEDIASRAIVDPLGVLEQVKQRRVDERVQQRQKKRKRPQGDESEVPKKLKRESVDASTKTATRRADASVVMHQHYSSETTVAQPQRPKSGQNKKGPSKAAVPATSMKSVEEIREERERKRKEWNRPSGSARGRARGQPDLGARVGVMLETIEAKALGLGAGPGARSNDPKNAETLRDNIKR</sequence>
<feature type="region of interest" description="Disordered" evidence="1">
    <location>
        <begin position="338"/>
        <end position="362"/>
    </location>
</feature>
<dbReference type="AlphaFoldDB" id="A0AAN6GNW6"/>
<keyword evidence="3" id="KW-1185">Reference proteome</keyword>
<feature type="compositionally biased region" description="Basic and acidic residues" evidence="1">
    <location>
        <begin position="200"/>
        <end position="210"/>
    </location>
</feature>
<proteinExistence type="predicted"/>
<feature type="compositionally biased region" description="Acidic residues" evidence="1">
    <location>
        <begin position="116"/>
        <end position="148"/>
    </location>
</feature>